<evidence type="ECO:0000313" key="4">
    <source>
        <dbReference type="Proteomes" id="UP000650524"/>
    </source>
</evidence>
<dbReference type="Proteomes" id="UP000650524">
    <property type="component" value="Unassembled WGS sequence"/>
</dbReference>
<dbReference type="Pfam" id="PF00378">
    <property type="entry name" value="ECH_1"/>
    <property type="match status" value="1"/>
</dbReference>
<keyword evidence="2" id="KW-0456">Lyase</keyword>
<accession>A0A8J6MZI8</accession>
<dbReference type="Gene3D" id="1.10.12.10">
    <property type="entry name" value="Lyase 2-enoyl-coa Hydratase, Chain A, domain 2"/>
    <property type="match status" value="1"/>
</dbReference>
<dbReference type="AlphaFoldDB" id="A0A8J6MZI8"/>
<dbReference type="SUPFAM" id="SSF52096">
    <property type="entry name" value="ClpP/crotonase"/>
    <property type="match status" value="1"/>
</dbReference>
<evidence type="ECO:0000256" key="1">
    <source>
        <dbReference type="ARBA" id="ARBA00005254"/>
    </source>
</evidence>
<dbReference type="CDD" id="cd06558">
    <property type="entry name" value="crotonase-like"/>
    <property type="match status" value="1"/>
</dbReference>
<dbReference type="Gene3D" id="3.90.226.10">
    <property type="entry name" value="2-enoyl-CoA Hydratase, Chain A, domain 1"/>
    <property type="match status" value="1"/>
</dbReference>
<comment type="caution">
    <text evidence="3">The sequence shown here is derived from an EMBL/GenBank/DDBJ whole genome shotgun (WGS) entry which is preliminary data.</text>
</comment>
<gene>
    <name evidence="3" type="ORF">H8E19_04880</name>
</gene>
<sequence length="269" mass="29444">MVLETVLVDRDDSVGIIRLNRPERMNAVIEQMYLDLQTVLAEVRNDASIRAVILTGTVWKRADGEKQAFCAGADLKKHASGDRTPWQKREYIFLAHETTRRIYEFPKPVIVAVNGPARGAGTEMALNGDFLLMADTATIGLPEIGLATFVGGGVTSHLPGVVGMMKAKELIYTGKVLNGPEAVEIGLALRSVPVEQLMLEALALAKKLSEQAPISIGFAKKLIQQAPHRDLETVLLAESEAILACMNTEDWHEGIASFTEKRKPQFKGR</sequence>
<proteinExistence type="inferred from homology"/>
<comment type="similarity">
    <text evidence="1">Belongs to the enoyl-CoA hydratase/isomerase family.</text>
</comment>
<reference evidence="3 4" key="1">
    <citation type="submission" date="2020-08" db="EMBL/GenBank/DDBJ databases">
        <title>Bridging the membrane lipid divide: bacteria of the FCB group superphylum have the potential to synthesize archaeal ether lipids.</title>
        <authorList>
            <person name="Villanueva L."/>
            <person name="Von Meijenfeldt F.A.B."/>
            <person name="Westbye A.B."/>
            <person name="Yadav S."/>
            <person name="Hopmans E.C."/>
            <person name="Dutilh B.E."/>
            <person name="Sinninghe Damste J.S."/>
        </authorList>
    </citation>
    <scope>NUCLEOTIDE SEQUENCE [LARGE SCALE GENOMIC DNA]</scope>
    <source>
        <strain evidence="3">NIOZ-UU27</strain>
    </source>
</reference>
<organism evidence="3 4">
    <name type="scientific">Candidatus Desulfacyla euxinica</name>
    <dbReference type="NCBI Taxonomy" id="2841693"/>
    <lineage>
        <taxon>Bacteria</taxon>
        <taxon>Deltaproteobacteria</taxon>
        <taxon>Candidatus Desulfacyla</taxon>
    </lineage>
</organism>
<evidence type="ECO:0000256" key="2">
    <source>
        <dbReference type="ARBA" id="ARBA00023239"/>
    </source>
</evidence>
<dbReference type="InterPro" id="IPR001753">
    <property type="entry name" value="Enoyl-CoA_hydra/iso"/>
</dbReference>
<protein>
    <submittedName>
        <fullName evidence="3">Enoyl-CoA hydratase/isomerase family protein</fullName>
    </submittedName>
</protein>
<dbReference type="PANTHER" id="PTHR11941">
    <property type="entry name" value="ENOYL-COA HYDRATASE-RELATED"/>
    <property type="match status" value="1"/>
</dbReference>
<evidence type="ECO:0000313" key="3">
    <source>
        <dbReference type="EMBL" id="MBC8176718.1"/>
    </source>
</evidence>
<dbReference type="InterPro" id="IPR014748">
    <property type="entry name" value="Enoyl-CoA_hydra_C"/>
</dbReference>
<name>A0A8J6MZI8_9DELT</name>
<dbReference type="PANTHER" id="PTHR11941:SF54">
    <property type="entry name" value="ENOYL-COA HYDRATASE, MITOCHONDRIAL"/>
    <property type="match status" value="1"/>
</dbReference>
<dbReference type="EMBL" id="JACNJD010000157">
    <property type="protein sequence ID" value="MBC8176718.1"/>
    <property type="molecule type" value="Genomic_DNA"/>
</dbReference>
<dbReference type="GO" id="GO:0006635">
    <property type="term" value="P:fatty acid beta-oxidation"/>
    <property type="evidence" value="ECO:0007669"/>
    <property type="project" value="TreeGrafter"/>
</dbReference>
<dbReference type="FunFam" id="1.10.12.10:FF:000001">
    <property type="entry name" value="Probable enoyl-CoA hydratase, mitochondrial"/>
    <property type="match status" value="1"/>
</dbReference>
<dbReference type="GO" id="GO:0016836">
    <property type="term" value="F:hydro-lyase activity"/>
    <property type="evidence" value="ECO:0007669"/>
    <property type="project" value="UniProtKB-ARBA"/>
</dbReference>
<dbReference type="InterPro" id="IPR029045">
    <property type="entry name" value="ClpP/crotonase-like_dom_sf"/>
</dbReference>